<evidence type="ECO:0000313" key="2">
    <source>
        <dbReference type="Proteomes" id="UP000094412"/>
    </source>
</evidence>
<dbReference type="RefSeq" id="WP_036255072.1">
    <property type="nucleotide sequence ID" value="NZ_MDEO01000033.1"/>
</dbReference>
<evidence type="ECO:0008006" key="3">
    <source>
        <dbReference type="Google" id="ProtNLM"/>
    </source>
</evidence>
<protein>
    <recommendedName>
        <fullName evidence="3">Tetratrico peptide repeat group 5 domain-containing protein</fullName>
    </recommendedName>
</protein>
<dbReference type="Proteomes" id="UP000094412">
    <property type="component" value="Unassembled WGS sequence"/>
</dbReference>
<comment type="caution">
    <text evidence="1">The sequence shown here is derived from an EMBL/GenBank/DDBJ whole genome shotgun (WGS) entry which is preliminary data.</text>
</comment>
<sequence>MAELSIDAITAAVAILQSGDRCAGKLELQRLWNDGFETDPYRRCIIAHFLADTEEDVAMELAWDIAALEAATGRAEGDADPLAPALASFLPSLHLNVGDAYRRIGNLEQARFHAKAGLRRASVLEENGYGSMIKTGLDRLHMRTEAD</sequence>
<gene>
    <name evidence="1" type="ORF">QV13_16600</name>
</gene>
<accession>A0A1C2DPD8</accession>
<keyword evidence="2" id="KW-1185">Reference proteome</keyword>
<dbReference type="AlphaFoldDB" id="A0A1C2DPD8"/>
<reference evidence="1 2" key="1">
    <citation type="submission" date="2016-08" db="EMBL/GenBank/DDBJ databases">
        <title>Whole genome sequence of Mesorhizobium sp. strain UASWS1009 isolated from industrial sewage.</title>
        <authorList>
            <person name="Crovadore J."/>
            <person name="Calmin G."/>
            <person name="Chablais R."/>
            <person name="Cochard B."/>
            <person name="Lefort F."/>
        </authorList>
    </citation>
    <scope>NUCLEOTIDE SEQUENCE [LARGE SCALE GENOMIC DNA]</scope>
    <source>
        <strain evidence="1 2">UASWS1009</strain>
    </source>
</reference>
<dbReference type="EMBL" id="MDEO01000033">
    <property type="protein sequence ID" value="OCX16617.1"/>
    <property type="molecule type" value="Genomic_DNA"/>
</dbReference>
<dbReference type="STRING" id="1566387.QV13_16600"/>
<evidence type="ECO:0000313" key="1">
    <source>
        <dbReference type="EMBL" id="OCX16617.1"/>
    </source>
</evidence>
<organism evidence="1 2">
    <name type="scientific">Mesorhizobium hungaricum</name>
    <dbReference type="NCBI Taxonomy" id="1566387"/>
    <lineage>
        <taxon>Bacteria</taxon>
        <taxon>Pseudomonadati</taxon>
        <taxon>Pseudomonadota</taxon>
        <taxon>Alphaproteobacteria</taxon>
        <taxon>Hyphomicrobiales</taxon>
        <taxon>Phyllobacteriaceae</taxon>
        <taxon>Mesorhizobium</taxon>
    </lineage>
</organism>
<dbReference type="OrthoDB" id="8450665at2"/>
<proteinExistence type="predicted"/>
<name>A0A1C2DPD8_9HYPH</name>